<evidence type="ECO:0008006" key="3">
    <source>
        <dbReference type="Google" id="ProtNLM"/>
    </source>
</evidence>
<proteinExistence type="predicted"/>
<dbReference type="GO" id="GO:0016279">
    <property type="term" value="F:protein-lysine N-methyltransferase activity"/>
    <property type="evidence" value="ECO:0007669"/>
    <property type="project" value="TreeGrafter"/>
</dbReference>
<keyword evidence="2" id="KW-1185">Reference proteome</keyword>
<evidence type="ECO:0000313" key="2">
    <source>
        <dbReference type="Proteomes" id="UP000688137"/>
    </source>
</evidence>
<gene>
    <name evidence="1" type="ORF">PPRIM_AZ9-3.1.T0200212</name>
</gene>
<name>A0A8S1KGX3_PARPR</name>
<dbReference type="PANTHER" id="PTHR13271">
    <property type="entry name" value="UNCHARACTERIZED PUTATIVE METHYLTRANSFERASE"/>
    <property type="match status" value="1"/>
</dbReference>
<sequence>MKIQSIKQKKKKEEYEQTYIIFKTVMNVTENEFQWAYTNQYTRDFGHNLKYKSMVPICEFFCHECVDVHIALQQENDQKEYNNQTQSQKEKKYGKKKVYQNEGFYAEEELQSVQSSSDSDNSLDLDQNESDLDNFIADQIIEWASKNQLEEQTYEVLKDYLLFNLIKKSEQKKKMNWKEDEDFDYFCISSQKTENFMKGTQVYFNYGRLSNRELLLRYGIAIEKNTYDHVYLRINTGKLLKRKVNRIFQKQYLSIKLKYTEFPFALLKFSKAIKGSENQDYYYPESVLNIINIQTELKGLTNSIELLQEFKEDLVSSDFLLKNEQLDYDEYFALVYRLEKQRILQHNIILLQLAKEILQDPDRLLYTCSQYESSYIKYIRIQTII</sequence>
<comment type="caution">
    <text evidence="1">The sequence shown here is derived from an EMBL/GenBank/DDBJ whole genome shotgun (WGS) entry which is preliminary data.</text>
</comment>
<accession>A0A8S1KGX3</accession>
<dbReference type="OMA" id="EHTIMAF"/>
<dbReference type="GO" id="GO:0005634">
    <property type="term" value="C:nucleus"/>
    <property type="evidence" value="ECO:0007669"/>
    <property type="project" value="TreeGrafter"/>
</dbReference>
<organism evidence="1 2">
    <name type="scientific">Paramecium primaurelia</name>
    <dbReference type="NCBI Taxonomy" id="5886"/>
    <lineage>
        <taxon>Eukaryota</taxon>
        <taxon>Sar</taxon>
        <taxon>Alveolata</taxon>
        <taxon>Ciliophora</taxon>
        <taxon>Intramacronucleata</taxon>
        <taxon>Oligohymenophorea</taxon>
        <taxon>Peniculida</taxon>
        <taxon>Parameciidae</taxon>
        <taxon>Paramecium</taxon>
    </lineage>
</organism>
<dbReference type="EMBL" id="CAJJDM010000017">
    <property type="protein sequence ID" value="CAD8053205.1"/>
    <property type="molecule type" value="Genomic_DNA"/>
</dbReference>
<dbReference type="AlphaFoldDB" id="A0A8S1KGX3"/>
<dbReference type="PANTHER" id="PTHR13271:SF34">
    <property type="entry name" value="N-LYSINE METHYLTRANSFERASE SETD6"/>
    <property type="match status" value="1"/>
</dbReference>
<reference evidence="1" key="1">
    <citation type="submission" date="2021-01" db="EMBL/GenBank/DDBJ databases">
        <authorList>
            <consortium name="Genoscope - CEA"/>
            <person name="William W."/>
        </authorList>
    </citation>
    <scope>NUCLEOTIDE SEQUENCE</scope>
</reference>
<dbReference type="InterPro" id="IPR050600">
    <property type="entry name" value="SETD3_SETD6_MTase"/>
</dbReference>
<evidence type="ECO:0000313" key="1">
    <source>
        <dbReference type="EMBL" id="CAD8053205.1"/>
    </source>
</evidence>
<dbReference type="Proteomes" id="UP000688137">
    <property type="component" value="Unassembled WGS sequence"/>
</dbReference>
<protein>
    <recommendedName>
        <fullName evidence="3">Rubisco LSMT substrate-binding domain-containing protein</fullName>
    </recommendedName>
</protein>